<accession>A0AAV0Z9R8</accession>
<comment type="similarity">
    <text evidence="1">Belongs to the UDP-glycosyltransferase family.</text>
</comment>
<dbReference type="PANTHER" id="PTHR11926">
    <property type="entry name" value="GLUCOSYL/GLUCURONOSYL TRANSFERASES"/>
    <property type="match status" value="1"/>
</dbReference>
<dbReference type="FunFam" id="3.40.50.2000:FF:000065">
    <property type="entry name" value="Glycosyltransferase"/>
    <property type="match status" value="1"/>
</dbReference>
<dbReference type="GO" id="GO:0080044">
    <property type="term" value="F:quercetin 7-O-glucosyltransferase activity"/>
    <property type="evidence" value="ECO:0007669"/>
    <property type="project" value="TreeGrafter"/>
</dbReference>
<evidence type="ECO:0000313" key="4">
    <source>
        <dbReference type="EMBL" id="CAI8594278.1"/>
    </source>
</evidence>
<keyword evidence="5" id="KW-1185">Reference proteome</keyword>
<dbReference type="Proteomes" id="UP001157006">
    <property type="component" value="Chromosome 1S"/>
</dbReference>
<evidence type="ECO:0000256" key="2">
    <source>
        <dbReference type="ARBA" id="ARBA00022676"/>
    </source>
</evidence>
<proteinExistence type="inferred from homology"/>
<evidence type="ECO:0000256" key="1">
    <source>
        <dbReference type="ARBA" id="ARBA00009995"/>
    </source>
</evidence>
<reference evidence="4 5" key="1">
    <citation type="submission" date="2023-01" db="EMBL/GenBank/DDBJ databases">
        <authorList>
            <person name="Kreplak J."/>
        </authorList>
    </citation>
    <scope>NUCLEOTIDE SEQUENCE [LARGE SCALE GENOMIC DNA]</scope>
</reference>
<dbReference type="GO" id="GO:0080043">
    <property type="term" value="F:quercetin 3-O-glucosyltransferase activity"/>
    <property type="evidence" value="ECO:0007669"/>
    <property type="project" value="TreeGrafter"/>
</dbReference>
<gene>
    <name evidence="4" type="ORF">VFH_I133080</name>
</gene>
<dbReference type="SUPFAM" id="SSF53756">
    <property type="entry name" value="UDP-Glycosyltransferase/glycogen phosphorylase"/>
    <property type="match status" value="1"/>
</dbReference>
<protein>
    <submittedName>
        <fullName evidence="4">Uncharacterized protein</fullName>
    </submittedName>
</protein>
<evidence type="ECO:0000313" key="5">
    <source>
        <dbReference type="Proteomes" id="UP001157006"/>
    </source>
</evidence>
<dbReference type="PANTHER" id="PTHR11926:SF1188">
    <property type="entry name" value="FAMILY PROTEIN, PUTATIVE-RELATED"/>
    <property type="match status" value="1"/>
</dbReference>
<dbReference type="Gene3D" id="3.40.50.2000">
    <property type="entry name" value="Glycogen Phosphorylase B"/>
    <property type="match status" value="1"/>
</dbReference>
<organism evidence="4 5">
    <name type="scientific">Vicia faba</name>
    <name type="common">Broad bean</name>
    <name type="synonym">Faba vulgaris</name>
    <dbReference type="NCBI Taxonomy" id="3906"/>
    <lineage>
        <taxon>Eukaryota</taxon>
        <taxon>Viridiplantae</taxon>
        <taxon>Streptophyta</taxon>
        <taxon>Embryophyta</taxon>
        <taxon>Tracheophyta</taxon>
        <taxon>Spermatophyta</taxon>
        <taxon>Magnoliopsida</taxon>
        <taxon>eudicotyledons</taxon>
        <taxon>Gunneridae</taxon>
        <taxon>Pentapetalae</taxon>
        <taxon>rosids</taxon>
        <taxon>fabids</taxon>
        <taxon>Fabales</taxon>
        <taxon>Fabaceae</taxon>
        <taxon>Papilionoideae</taxon>
        <taxon>50 kb inversion clade</taxon>
        <taxon>NPAAA clade</taxon>
        <taxon>Hologalegina</taxon>
        <taxon>IRL clade</taxon>
        <taxon>Fabeae</taxon>
        <taxon>Vicia</taxon>
    </lineage>
</organism>
<dbReference type="EMBL" id="OX451735">
    <property type="protein sequence ID" value="CAI8594278.1"/>
    <property type="molecule type" value="Genomic_DNA"/>
</dbReference>
<keyword evidence="3" id="KW-0808">Transferase</keyword>
<sequence length="269" mass="30251">MSYSAEKKPHAILIPFPLQGHINPMLKLAKLLHLRGFHITFVNTEYNHKRLLKSKGPNSLDGFTDFNFETIPDGLTPMDGDDVDVSQDIPSLCQSIRKNIYQHFCELLARLHDSSIAGLVPPVTCIVSDCYMSFTIQAAEQHALPILLFFPPSACTLLITLHVPTLIEEGLIPLKDESYKTNGYLDTKVDCIPGLHNIRLKDLPDFIQTTNRNDIMLEFGIDVADKVRKASAIAFNTYNELESDVLIFGKKIPSVWIGLNQRNLSLLFM</sequence>
<dbReference type="AlphaFoldDB" id="A0AAV0Z9R8"/>
<name>A0AAV0Z9R8_VICFA</name>
<keyword evidence="2" id="KW-0328">Glycosyltransferase</keyword>
<evidence type="ECO:0000256" key="3">
    <source>
        <dbReference type="ARBA" id="ARBA00022679"/>
    </source>
</evidence>